<evidence type="ECO:0000313" key="1">
    <source>
        <dbReference type="EMBL" id="SLN14511.1"/>
    </source>
</evidence>
<evidence type="ECO:0000313" key="2">
    <source>
        <dbReference type="Proteomes" id="UP000193623"/>
    </source>
</evidence>
<dbReference type="OrthoDB" id="7877103at2"/>
<accession>A0A1Y5RH09</accession>
<dbReference type="RefSeq" id="WP_159453077.1">
    <property type="nucleotide sequence ID" value="NZ_FWFT01000001.1"/>
</dbReference>
<name>A0A1Y5RH09_9RHOB</name>
<proteinExistence type="predicted"/>
<gene>
    <name evidence="1" type="ORF">PSJ8397_00275</name>
</gene>
<protein>
    <submittedName>
        <fullName evidence="1">Uncharacterized protein</fullName>
    </submittedName>
</protein>
<dbReference type="EMBL" id="FWFT01000001">
    <property type="protein sequence ID" value="SLN14511.1"/>
    <property type="molecule type" value="Genomic_DNA"/>
</dbReference>
<dbReference type="AlphaFoldDB" id="A0A1Y5RH09"/>
<reference evidence="1 2" key="1">
    <citation type="submission" date="2017-03" db="EMBL/GenBank/DDBJ databases">
        <authorList>
            <person name="Afonso C.L."/>
            <person name="Miller P.J."/>
            <person name="Scott M.A."/>
            <person name="Spackman E."/>
            <person name="Goraichik I."/>
            <person name="Dimitrov K.M."/>
            <person name="Suarez D.L."/>
            <person name="Swayne D.E."/>
        </authorList>
    </citation>
    <scope>NUCLEOTIDE SEQUENCE [LARGE SCALE GENOMIC DNA]</scope>
    <source>
        <strain evidence="1 2">CECT 8397</strain>
    </source>
</reference>
<sequence>MKWIFTVRRDCLPREVTEHLERQGLGWGHELDAGCFRSVEETRRG</sequence>
<dbReference type="Proteomes" id="UP000193623">
    <property type="component" value="Unassembled WGS sequence"/>
</dbReference>
<keyword evidence="2" id="KW-1185">Reference proteome</keyword>
<organism evidence="1 2">
    <name type="scientific">Pseudooctadecabacter jejudonensis</name>
    <dbReference type="NCBI Taxonomy" id="1391910"/>
    <lineage>
        <taxon>Bacteria</taxon>
        <taxon>Pseudomonadati</taxon>
        <taxon>Pseudomonadota</taxon>
        <taxon>Alphaproteobacteria</taxon>
        <taxon>Rhodobacterales</taxon>
        <taxon>Paracoccaceae</taxon>
        <taxon>Pseudooctadecabacter</taxon>
    </lineage>
</organism>